<evidence type="ECO:0000256" key="7">
    <source>
        <dbReference type="ARBA" id="ARBA00022989"/>
    </source>
</evidence>
<feature type="transmembrane region" description="Helical" evidence="10">
    <location>
        <begin position="260"/>
        <end position="282"/>
    </location>
</feature>
<keyword evidence="5" id="KW-0571">Peptide transport</keyword>
<protein>
    <submittedName>
        <fullName evidence="12">ABC transporter permease</fullName>
    </submittedName>
</protein>
<evidence type="ECO:0000256" key="4">
    <source>
        <dbReference type="ARBA" id="ARBA00022692"/>
    </source>
</evidence>
<dbReference type="Proteomes" id="UP001059576">
    <property type="component" value="Chromosome"/>
</dbReference>
<dbReference type="Pfam" id="PF00528">
    <property type="entry name" value="BPD_transp_1"/>
    <property type="match status" value="1"/>
</dbReference>
<feature type="domain" description="ABC transmembrane type-1" evidence="11">
    <location>
        <begin position="254"/>
        <end position="444"/>
    </location>
</feature>
<feature type="transmembrane region" description="Helical" evidence="10">
    <location>
        <begin position="320"/>
        <end position="341"/>
    </location>
</feature>
<keyword evidence="13" id="KW-1185">Reference proteome</keyword>
<feature type="transmembrane region" description="Helical" evidence="10">
    <location>
        <begin position="52"/>
        <end position="70"/>
    </location>
</feature>
<proteinExistence type="inferred from homology"/>
<evidence type="ECO:0000256" key="10">
    <source>
        <dbReference type="RuleBase" id="RU363032"/>
    </source>
</evidence>
<keyword evidence="2 10" id="KW-0813">Transport</keyword>
<dbReference type="InterPro" id="IPR050366">
    <property type="entry name" value="BP-dependent_transpt_permease"/>
</dbReference>
<dbReference type="Gene3D" id="1.10.3720.10">
    <property type="entry name" value="MetI-like"/>
    <property type="match status" value="1"/>
</dbReference>
<evidence type="ECO:0000256" key="9">
    <source>
        <dbReference type="ARBA" id="ARBA00024202"/>
    </source>
</evidence>
<dbReference type="SUPFAM" id="SSF161098">
    <property type="entry name" value="MetI-like"/>
    <property type="match status" value="1"/>
</dbReference>
<dbReference type="PANTHER" id="PTHR43386:SF24">
    <property type="entry name" value="OLIGOPEPTIDE TRANSPORT SYSTEM PERMEASE PROTEIN AMID"/>
    <property type="match status" value="1"/>
</dbReference>
<feature type="transmembrane region" description="Helical" evidence="10">
    <location>
        <begin position="423"/>
        <end position="447"/>
    </location>
</feature>
<reference evidence="12" key="1">
    <citation type="submission" date="2022-07" db="EMBL/GenBank/DDBJ databases">
        <title>Complete genome of Mycoplasma equigenitalium type strain T37.</title>
        <authorList>
            <person name="Spergser J."/>
        </authorList>
    </citation>
    <scope>NUCLEOTIDE SEQUENCE</scope>
    <source>
        <strain evidence="12">T37</strain>
    </source>
</reference>
<feature type="transmembrane region" description="Helical" evidence="10">
    <location>
        <begin position="384"/>
        <end position="403"/>
    </location>
</feature>
<organism evidence="12 13">
    <name type="scientific">Mycoplasmopsis equigenitalium</name>
    <dbReference type="NCBI Taxonomy" id="114883"/>
    <lineage>
        <taxon>Bacteria</taxon>
        <taxon>Bacillati</taxon>
        <taxon>Mycoplasmatota</taxon>
        <taxon>Mycoplasmoidales</taxon>
        <taxon>Metamycoplasmataceae</taxon>
        <taxon>Mycoplasmopsis</taxon>
    </lineage>
</organism>
<keyword evidence="3" id="KW-1003">Cell membrane</keyword>
<evidence type="ECO:0000313" key="13">
    <source>
        <dbReference type="Proteomes" id="UP001059576"/>
    </source>
</evidence>
<dbReference type="PANTHER" id="PTHR43386">
    <property type="entry name" value="OLIGOPEPTIDE TRANSPORT SYSTEM PERMEASE PROTEIN APPC"/>
    <property type="match status" value="1"/>
</dbReference>
<keyword evidence="4 10" id="KW-0812">Transmembrane</keyword>
<dbReference type="InterPro" id="IPR000515">
    <property type="entry name" value="MetI-like"/>
</dbReference>
<evidence type="ECO:0000256" key="2">
    <source>
        <dbReference type="ARBA" id="ARBA00022448"/>
    </source>
</evidence>
<evidence type="ECO:0000256" key="5">
    <source>
        <dbReference type="ARBA" id="ARBA00022856"/>
    </source>
</evidence>
<keyword evidence="8 10" id="KW-0472">Membrane</keyword>
<evidence type="ECO:0000256" key="8">
    <source>
        <dbReference type="ARBA" id="ARBA00023136"/>
    </source>
</evidence>
<evidence type="ECO:0000259" key="11">
    <source>
        <dbReference type="PROSITE" id="PS50928"/>
    </source>
</evidence>
<evidence type="ECO:0000256" key="6">
    <source>
        <dbReference type="ARBA" id="ARBA00022927"/>
    </source>
</evidence>
<comment type="subcellular location">
    <subcellularLocation>
        <location evidence="1 10">Cell membrane</location>
        <topology evidence="1 10">Multi-pass membrane protein</topology>
    </subcellularLocation>
</comment>
<gene>
    <name evidence="12" type="ORF">NPA09_00165</name>
</gene>
<dbReference type="EMBL" id="CP101808">
    <property type="protein sequence ID" value="UUD36985.1"/>
    <property type="molecule type" value="Genomic_DNA"/>
</dbReference>
<dbReference type="PROSITE" id="PS50928">
    <property type="entry name" value="ABC_TM1"/>
    <property type="match status" value="1"/>
</dbReference>
<accession>A0ABY5J4U5</accession>
<dbReference type="InterPro" id="IPR035906">
    <property type="entry name" value="MetI-like_sf"/>
</dbReference>
<evidence type="ECO:0000313" key="12">
    <source>
        <dbReference type="EMBL" id="UUD36985.1"/>
    </source>
</evidence>
<sequence length="459" mass="51208">MQPDNFDYKLTPETLNLLKFKQASSEIAVNEIAGKPKNMIVEIFKRYFKNPYVVVATIIFIAIIATAILVNRISPHNHPENLKEGFSPFKVDKNNTDTFSLPPSWQAIRVRTFNKFDDPDAALLMGISRFQPALNEKMNFHYEILSDSNGNLYTPADSHLQFIGNNAENFTISYNAYEFNKVKAIVKAAYSEGIITDPKDLYEYFDQSNKLVKTKVVLDKDFVNKIYDQQKNIFSLLGTDNLGRDIWTRTWAGTWESIQLALIVATIETIIGVSVGAILGFNVGKRIDTIAMRLIEIITAPPTLIIFLMLVSILGTSNVSLAICLIVIGWTGPVAGTRMYVLTVKDEEYILAAKSVGAKTPRQIFFHALPAVLGKIAYSFVRRIPAVIFSVSSLAFLGFFPDNTSSNLGKLLIDSINQAGENIWILLLPSLILLLLSLSLHFIALGVHDALDPKVIRVK</sequence>
<evidence type="ECO:0000256" key="1">
    <source>
        <dbReference type="ARBA" id="ARBA00004651"/>
    </source>
</evidence>
<evidence type="ECO:0000256" key="3">
    <source>
        <dbReference type="ARBA" id="ARBA00022475"/>
    </source>
</evidence>
<keyword evidence="6" id="KW-0653">Protein transport</keyword>
<dbReference type="CDD" id="cd06261">
    <property type="entry name" value="TM_PBP2"/>
    <property type="match status" value="1"/>
</dbReference>
<dbReference type="RefSeq" id="WP_129722611.1">
    <property type="nucleotide sequence ID" value="NZ_CP101808.1"/>
</dbReference>
<feature type="transmembrane region" description="Helical" evidence="10">
    <location>
        <begin position="294"/>
        <end position="314"/>
    </location>
</feature>
<keyword evidence="7 10" id="KW-1133">Transmembrane helix</keyword>
<name>A0ABY5J4U5_9BACT</name>
<comment type="similarity">
    <text evidence="9">Belongs to the binding-protein-dependent transport system permease family. OppBC subfamily.</text>
</comment>